<gene>
    <name evidence="6" type="ORF">G3446_13260</name>
</gene>
<dbReference type="Pfam" id="PF00370">
    <property type="entry name" value="FGGY_N"/>
    <property type="match status" value="1"/>
</dbReference>
<dbReference type="SUPFAM" id="SSF53067">
    <property type="entry name" value="Actin-like ATPase domain"/>
    <property type="match status" value="2"/>
</dbReference>
<feature type="domain" description="Carbohydrate kinase FGGY C-terminal" evidence="5">
    <location>
        <begin position="252"/>
        <end position="428"/>
    </location>
</feature>
<dbReference type="PIRSF" id="PIRSF000538">
    <property type="entry name" value="GlpK"/>
    <property type="match status" value="1"/>
</dbReference>
<evidence type="ECO:0000259" key="5">
    <source>
        <dbReference type="Pfam" id="PF02782"/>
    </source>
</evidence>
<comment type="caution">
    <text evidence="6">The sequence shown here is derived from an EMBL/GenBank/DDBJ whole genome shotgun (WGS) entry which is preliminary data.</text>
</comment>
<keyword evidence="7" id="KW-1185">Reference proteome</keyword>
<accession>A0A6M0K2N8</accession>
<dbReference type="GO" id="GO:0005997">
    <property type="term" value="P:xylulose metabolic process"/>
    <property type="evidence" value="ECO:0007669"/>
    <property type="project" value="TreeGrafter"/>
</dbReference>
<dbReference type="InterPro" id="IPR018485">
    <property type="entry name" value="FGGY_C"/>
</dbReference>
<dbReference type="Gene3D" id="3.30.420.40">
    <property type="match status" value="2"/>
</dbReference>
<dbReference type="CDD" id="cd07783">
    <property type="entry name" value="ASKHA_NBD_FGGY_SePSK_AtXK1-like"/>
    <property type="match status" value="1"/>
</dbReference>
<name>A0A6M0K2N8_9GAMM</name>
<dbReference type="Pfam" id="PF02782">
    <property type="entry name" value="FGGY_C"/>
    <property type="match status" value="1"/>
</dbReference>
<dbReference type="InterPro" id="IPR000577">
    <property type="entry name" value="Carb_kinase_FGGY"/>
</dbReference>
<feature type="domain" description="Carbohydrate kinase FGGY N-terminal" evidence="4">
    <location>
        <begin position="9"/>
        <end position="118"/>
    </location>
</feature>
<dbReference type="AlphaFoldDB" id="A0A6M0K2N8"/>
<evidence type="ECO:0000313" key="6">
    <source>
        <dbReference type="EMBL" id="NEV62847.1"/>
    </source>
</evidence>
<dbReference type="RefSeq" id="WP_164453314.1">
    <property type="nucleotide sequence ID" value="NZ_JAAIJQ010000036.1"/>
</dbReference>
<keyword evidence="3 6" id="KW-0418">Kinase</keyword>
<dbReference type="GO" id="GO:0005829">
    <property type="term" value="C:cytosol"/>
    <property type="evidence" value="ECO:0007669"/>
    <property type="project" value="TreeGrafter"/>
</dbReference>
<dbReference type="GO" id="GO:0004856">
    <property type="term" value="F:D-xylulokinase activity"/>
    <property type="evidence" value="ECO:0007669"/>
    <property type="project" value="TreeGrafter"/>
</dbReference>
<dbReference type="Proteomes" id="UP000483379">
    <property type="component" value="Unassembled WGS sequence"/>
</dbReference>
<evidence type="ECO:0000259" key="4">
    <source>
        <dbReference type="Pfam" id="PF00370"/>
    </source>
</evidence>
<comment type="similarity">
    <text evidence="1">Belongs to the FGGY kinase family.</text>
</comment>
<reference evidence="6 7" key="1">
    <citation type="submission" date="2020-02" db="EMBL/GenBank/DDBJ databases">
        <title>Genome sequences of Thiorhodococcus mannitoliphagus and Thiorhodococcus minor, purple sulfur photosynthetic bacteria in the gammaproteobacterial family, Chromatiaceae.</title>
        <authorList>
            <person name="Aviles F.A."/>
            <person name="Meyer T.E."/>
            <person name="Kyndt J.A."/>
        </authorList>
    </citation>
    <scope>NUCLEOTIDE SEQUENCE [LARGE SCALE GENOMIC DNA]</scope>
    <source>
        <strain evidence="6 7">DSM 11518</strain>
    </source>
</reference>
<sequence length="441" mass="45499">MESASDAAFIGLDLGTSGCRAIAVDTRGQEIAQARAGLPAPESPAPGHQEQDPELWWTAAQEVLGTLAEALRGHAPRAICVDATSATLLLAEPSGQPLGPALMYSDQRATEAARRVAEVAPPDSPARGPSAGLAKVMALADRLRPGTSAMALHQADWIAGKLCGGFGESDWNNALKTGFDPIRLSWPSWVPELLPREIQLPRVRAPGAQLGLLTPELAESLGMQGRIEVLAGTTDSTAAAIAAGAARPGDAVTSLGSTLVVKIVADRPIVASRYGVYSHRLGDAWLVGGASNSGGAVLRQHFTDDEIRALSAAIDPSTETGLGYYPLPGTGERFPRHDPGLKPALAPRPETPDQFLQGLLEGIAAIEAEGYAKLAELGAPAPTQVASLGGGSLNDAWTGIRARLLGVPVMAAAHQEAAYGAALLAMRARGTGALARASHPS</sequence>
<evidence type="ECO:0000256" key="2">
    <source>
        <dbReference type="ARBA" id="ARBA00022679"/>
    </source>
</evidence>
<evidence type="ECO:0000256" key="3">
    <source>
        <dbReference type="ARBA" id="ARBA00022777"/>
    </source>
</evidence>
<organism evidence="6 7">
    <name type="scientific">Thiorhodococcus minor</name>
    <dbReference type="NCBI Taxonomy" id="57489"/>
    <lineage>
        <taxon>Bacteria</taxon>
        <taxon>Pseudomonadati</taxon>
        <taxon>Pseudomonadota</taxon>
        <taxon>Gammaproteobacteria</taxon>
        <taxon>Chromatiales</taxon>
        <taxon>Chromatiaceae</taxon>
        <taxon>Thiorhodococcus</taxon>
    </lineage>
</organism>
<keyword evidence="2" id="KW-0808">Transferase</keyword>
<dbReference type="InterPro" id="IPR043129">
    <property type="entry name" value="ATPase_NBD"/>
</dbReference>
<dbReference type="PANTHER" id="PTHR10196">
    <property type="entry name" value="SUGAR KINASE"/>
    <property type="match status" value="1"/>
</dbReference>
<dbReference type="InterPro" id="IPR018484">
    <property type="entry name" value="FGGY_N"/>
</dbReference>
<protein>
    <submittedName>
        <fullName evidence="6">FGGY-family carbohydrate kinase</fullName>
    </submittedName>
</protein>
<evidence type="ECO:0000256" key="1">
    <source>
        <dbReference type="ARBA" id="ARBA00009156"/>
    </source>
</evidence>
<proteinExistence type="inferred from homology"/>
<dbReference type="PANTHER" id="PTHR10196:SF80">
    <property type="entry name" value="D-RIBULOSE KINASE"/>
    <property type="match status" value="1"/>
</dbReference>
<dbReference type="GO" id="GO:0019150">
    <property type="term" value="F:D-ribulokinase activity"/>
    <property type="evidence" value="ECO:0007669"/>
    <property type="project" value="TreeGrafter"/>
</dbReference>
<evidence type="ECO:0000313" key="7">
    <source>
        <dbReference type="Proteomes" id="UP000483379"/>
    </source>
</evidence>
<dbReference type="EMBL" id="JAAIJQ010000036">
    <property type="protein sequence ID" value="NEV62847.1"/>
    <property type="molecule type" value="Genomic_DNA"/>
</dbReference>